<evidence type="ECO:0000313" key="3">
    <source>
        <dbReference type="Proteomes" id="UP001341840"/>
    </source>
</evidence>
<sequence length="270" mass="32287">MSNQLMEEAYLYAQGYTPWNPPPYPPSETDIEETFQLLCQERKELRENQRRVNAQLTTLTLSIIRLVTKFTNEEVEEENVDQEVEDKDKEPKGMEIVYPQHYGLLETDGQLRVLCGVLDKKEMDSLGLDKSRFITWEKLEFKAYSEHLHKLHNNKVKVGALNLRKHLGPWQFQEELVDLQNDGWTNQVWDLGKIYKNQHFWGLVTYLGILASLMYMIWNPIKNTKSKYWWRFIASVRVLRILVYETWDIGDQCNDKNWWKFQEEFKHKPP</sequence>
<organism evidence="2 3">
    <name type="scientific">Stylosanthes scabra</name>
    <dbReference type="NCBI Taxonomy" id="79078"/>
    <lineage>
        <taxon>Eukaryota</taxon>
        <taxon>Viridiplantae</taxon>
        <taxon>Streptophyta</taxon>
        <taxon>Embryophyta</taxon>
        <taxon>Tracheophyta</taxon>
        <taxon>Spermatophyta</taxon>
        <taxon>Magnoliopsida</taxon>
        <taxon>eudicotyledons</taxon>
        <taxon>Gunneridae</taxon>
        <taxon>Pentapetalae</taxon>
        <taxon>rosids</taxon>
        <taxon>fabids</taxon>
        <taxon>Fabales</taxon>
        <taxon>Fabaceae</taxon>
        <taxon>Papilionoideae</taxon>
        <taxon>50 kb inversion clade</taxon>
        <taxon>dalbergioids sensu lato</taxon>
        <taxon>Dalbergieae</taxon>
        <taxon>Pterocarpus clade</taxon>
        <taxon>Stylosanthes</taxon>
    </lineage>
</organism>
<keyword evidence="1" id="KW-1133">Transmembrane helix</keyword>
<proteinExistence type="predicted"/>
<evidence type="ECO:0000313" key="2">
    <source>
        <dbReference type="EMBL" id="MED6123494.1"/>
    </source>
</evidence>
<keyword evidence="1" id="KW-0472">Membrane</keyword>
<evidence type="ECO:0000256" key="1">
    <source>
        <dbReference type="SAM" id="Phobius"/>
    </source>
</evidence>
<name>A0ABU6RHZ7_9FABA</name>
<dbReference type="Proteomes" id="UP001341840">
    <property type="component" value="Unassembled WGS sequence"/>
</dbReference>
<keyword evidence="1" id="KW-0812">Transmembrane</keyword>
<reference evidence="2 3" key="1">
    <citation type="journal article" date="2023" name="Plants (Basel)">
        <title>Bridging the Gap: Combining Genomics and Transcriptomics Approaches to Understand Stylosanthes scabra, an Orphan Legume from the Brazilian Caatinga.</title>
        <authorList>
            <person name="Ferreira-Neto J.R.C."/>
            <person name="da Silva M.D."/>
            <person name="Binneck E."/>
            <person name="de Melo N.F."/>
            <person name="da Silva R.H."/>
            <person name="de Melo A.L.T.M."/>
            <person name="Pandolfi V."/>
            <person name="Bustamante F.O."/>
            <person name="Brasileiro-Vidal A.C."/>
            <person name="Benko-Iseppon A.M."/>
        </authorList>
    </citation>
    <scope>NUCLEOTIDE SEQUENCE [LARGE SCALE GENOMIC DNA]</scope>
    <source>
        <tissue evidence="2">Leaves</tissue>
    </source>
</reference>
<gene>
    <name evidence="2" type="ORF">PIB30_049645</name>
</gene>
<feature type="transmembrane region" description="Helical" evidence="1">
    <location>
        <begin position="200"/>
        <end position="218"/>
    </location>
</feature>
<accession>A0ABU6RHZ7</accession>
<comment type="caution">
    <text evidence="2">The sequence shown here is derived from an EMBL/GenBank/DDBJ whole genome shotgun (WGS) entry which is preliminary data.</text>
</comment>
<dbReference type="EMBL" id="JASCZI010030543">
    <property type="protein sequence ID" value="MED6123494.1"/>
    <property type="molecule type" value="Genomic_DNA"/>
</dbReference>
<keyword evidence="3" id="KW-1185">Reference proteome</keyword>
<protein>
    <submittedName>
        <fullName evidence="2">Uncharacterized protein</fullName>
    </submittedName>
</protein>